<dbReference type="OMA" id="GNHKMVI"/>
<reference evidence="5" key="3">
    <citation type="submission" date="2025-09" db="UniProtKB">
        <authorList>
            <consortium name="Ensembl"/>
        </authorList>
    </citation>
    <scope>IDENTIFICATION</scope>
</reference>
<dbReference type="InParanoid" id="F6UKG0"/>
<accession>F6UKG0</accession>
<dbReference type="OrthoDB" id="5817051at2759"/>
<dbReference type="GO" id="GO:0007165">
    <property type="term" value="P:signal transduction"/>
    <property type="evidence" value="ECO:0007669"/>
    <property type="project" value="InterPro"/>
</dbReference>
<feature type="domain" description="REM-1" evidence="4">
    <location>
        <begin position="52"/>
        <end position="128"/>
    </location>
</feature>
<dbReference type="PROSITE" id="PS51860">
    <property type="entry name" value="REM_1"/>
    <property type="match status" value="1"/>
</dbReference>
<evidence type="ECO:0000256" key="1">
    <source>
        <dbReference type="PROSITE-ProRule" id="PRU01207"/>
    </source>
</evidence>
<dbReference type="GO" id="GO:0005886">
    <property type="term" value="C:plasma membrane"/>
    <property type="evidence" value="ECO:0007669"/>
    <property type="project" value="Ensembl"/>
</dbReference>
<protein>
    <submittedName>
        <fullName evidence="5">Rhotekin 2</fullName>
    </submittedName>
</protein>
<gene>
    <name evidence="5" type="primary">RTKN2</name>
</gene>
<name>F6UKG0_MONDO</name>
<dbReference type="InterPro" id="IPR051364">
    <property type="entry name" value="Cytokinesis/Rho-signaling"/>
</dbReference>
<dbReference type="KEGG" id="mdo:100017880"/>
<evidence type="ECO:0000259" key="3">
    <source>
        <dbReference type="PROSITE" id="PS50003"/>
    </source>
</evidence>
<dbReference type="GeneTree" id="ENSGT00940000157470"/>
<dbReference type="SUPFAM" id="SSF50729">
    <property type="entry name" value="PH domain-like"/>
    <property type="match status" value="1"/>
</dbReference>
<dbReference type="CDD" id="cd13249">
    <property type="entry name" value="PH_rhotekin2"/>
    <property type="match status" value="1"/>
</dbReference>
<feature type="compositionally biased region" description="Basic residues" evidence="2">
    <location>
        <begin position="21"/>
        <end position="31"/>
    </location>
</feature>
<dbReference type="GO" id="GO:1901224">
    <property type="term" value="P:positive regulation of non-canonical NF-kappaB signal transduction"/>
    <property type="evidence" value="ECO:0007669"/>
    <property type="project" value="Ensembl"/>
</dbReference>
<feature type="compositionally biased region" description="Low complexity" evidence="2">
    <location>
        <begin position="32"/>
        <end position="46"/>
    </location>
</feature>
<dbReference type="RefSeq" id="XP_007478334.1">
    <property type="nucleotide sequence ID" value="XM_007478272.2"/>
</dbReference>
<dbReference type="InterPro" id="IPR001849">
    <property type="entry name" value="PH_domain"/>
</dbReference>
<proteinExistence type="predicted"/>
<dbReference type="InterPro" id="IPR012966">
    <property type="entry name" value="AHD"/>
</dbReference>
<dbReference type="CTD" id="219790"/>
<reference evidence="5" key="2">
    <citation type="submission" date="2025-08" db="UniProtKB">
        <authorList>
            <consortium name="Ensembl"/>
        </authorList>
    </citation>
    <scope>IDENTIFICATION</scope>
</reference>
<evidence type="ECO:0000313" key="5">
    <source>
        <dbReference type="Ensembl" id="ENSMODP00000021342.3"/>
    </source>
</evidence>
<dbReference type="GO" id="GO:0030097">
    <property type="term" value="P:hemopoiesis"/>
    <property type="evidence" value="ECO:0000318"/>
    <property type="project" value="GO_Central"/>
</dbReference>
<dbReference type="Proteomes" id="UP000002280">
    <property type="component" value="Chromosome 1"/>
</dbReference>
<sequence length="591" mass="66130">MEGLAETLERLRGRVVAGARARVRSGSRSRSRSGSGSGAEAGAQAVQPRLRAGQSPDGLAGGLAQQPDGSIGGKLGFEMRMREGICKLLSLSTQKDQILEAVKNLMVCNARIMAYTEELQKLEDPAIREATERRCRNEAEARKACKGKVALSDVRIPLMWKDSDHFSNKEGSQRYAVFCLFKMGAEIFDTDMVIVDKTVTDLCFENVTIFNEAGPDFQVKLEVYSCCADESCLTNTSRIFAKKLRSSFSKATAKKFNCMQRENDLDAGFHISPERLGVKYNLLAHTTLTLEHTEDSFKTHTLTITGNEESSFWLPLYGNMCCRLAAQPACMTEDAFKGYLNQQQKVCNIILWRRLYCVLRGSQLLCYCCAEEIEAKMEPTLVVPINKDTRVSVVPKKASHFSIVNIEAGLGVTEVFVADDSEEFHAWMGAFSQHFLSFSQWKHCCEELMKIEIMSPRKPPLFLTKEATSVYHDMSIDSPVKMENLTDVKKKKIEDTKGQLLNSLERPLSPWAKVFDGTHQMAIHKTVVVLPENKQLNSNDGKVKKRRAPLPPSDKPLCSVKGQMDKENLWEETSFVSRTSSSNASSLMHQL</sequence>
<dbReference type="Gene3D" id="2.30.29.30">
    <property type="entry name" value="Pleckstrin-homology domain (PH domain)/Phosphotyrosine-binding domain (PTB)"/>
    <property type="match status" value="1"/>
</dbReference>
<dbReference type="AlphaFoldDB" id="F6UKG0"/>
<dbReference type="InterPro" id="IPR011072">
    <property type="entry name" value="HR1_rho-bd"/>
</dbReference>
<dbReference type="GO" id="GO:2001243">
    <property type="term" value="P:negative regulation of intrinsic apoptotic signaling pathway"/>
    <property type="evidence" value="ECO:0007669"/>
    <property type="project" value="Ensembl"/>
</dbReference>
<dbReference type="eggNOG" id="ENOG502QRWR">
    <property type="taxonomic scope" value="Eukaryota"/>
</dbReference>
<dbReference type="FunCoup" id="F6UKG0">
    <property type="interactions" value="2043"/>
</dbReference>
<feature type="domain" description="PH" evidence="3">
    <location>
        <begin position="333"/>
        <end position="436"/>
    </location>
</feature>
<keyword evidence="6" id="KW-1185">Reference proteome</keyword>
<dbReference type="Pfam" id="PF00169">
    <property type="entry name" value="PH"/>
    <property type="match status" value="1"/>
</dbReference>
<dbReference type="Ensembl" id="ENSMODT00000021716.4">
    <property type="protein sequence ID" value="ENSMODP00000021342.3"/>
    <property type="gene ID" value="ENSMODG00000017104.4"/>
</dbReference>
<dbReference type="GO" id="GO:0008284">
    <property type="term" value="P:positive regulation of cell population proliferation"/>
    <property type="evidence" value="ECO:0000318"/>
    <property type="project" value="GO_Central"/>
</dbReference>
<organism evidence="5 6">
    <name type="scientific">Monodelphis domestica</name>
    <name type="common">Gray short-tailed opossum</name>
    <dbReference type="NCBI Taxonomy" id="13616"/>
    <lineage>
        <taxon>Eukaryota</taxon>
        <taxon>Metazoa</taxon>
        <taxon>Chordata</taxon>
        <taxon>Craniata</taxon>
        <taxon>Vertebrata</taxon>
        <taxon>Euteleostomi</taxon>
        <taxon>Mammalia</taxon>
        <taxon>Metatheria</taxon>
        <taxon>Didelphimorphia</taxon>
        <taxon>Didelphidae</taxon>
        <taxon>Monodelphis</taxon>
    </lineage>
</organism>
<evidence type="ECO:0000259" key="4">
    <source>
        <dbReference type="PROSITE" id="PS51860"/>
    </source>
</evidence>
<dbReference type="SMART" id="SM00233">
    <property type="entry name" value="PH"/>
    <property type="match status" value="1"/>
</dbReference>
<dbReference type="GO" id="GO:0005634">
    <property type="term" value="C:nucleus"/>
    <property type="evidence" value="ECO:0007669"/>
    <property type="project" value="Ensembl"/>
</dbReference>
<dbReference type="PANTHER" id="PTHR21538">
    <property type="entry name" value="ANILLIN/RHOTEKIN RTKN"/>
    <property type="match status" value="1"/>
</dbReference>
<dbReference type="InterPro" id="IPR011993">
    <property type="entry name" value="PH-like_dom_sf"/>
</dbReference>
<evidence type="ECO:0000313" key="6">
    <source>
        <dbReference type="Proteomes" id="UP000002280"/>
    </source>
</evidence>
<evidence type="ECO:0000256" key="2">
    <source>
        <dbReference type="SAM" id="MobiDB-lite"/>
    </source>
</evidence>
<dbReference type="SMART" id="SM00742">
    <property type="entry name" value="Hr1"/>
    <property type="match status" value="1"/>
</dbReference>
<dbReference type="PANTHER" id="PTHR21538:SF21">
    <property type="entry name" value="RHOTEKIN-2"/>
    <property type="match status" value="1"/>
</dbReference>
<dbReference type="GeneID" id="100017880"/>
<dbReference type="Pfam" id="PF08174">
    <property type="entry name" value="Anillin"/>
    <property type="match status" value="1"/>
</dbReference>
<keyword evidence="1" id="KW-0175">Coiled coil</keyword>
<dbReference type="GO" id="GO:0005737">
    <property type="term" value="C:cytoplasm"/>
    <property type="evidence" value="ECO:0007669"/>
    <property type="project" value="Ensembl"/>
</dbReference>
<dbReference type="PROSITE" id="PS50003">
    <property type="entry name" value="PH_DOMAIN"/>
    <property type="match status" value="1"/>
</dbReference>
<dbReference type="STRING" id="13616.ENSMODP00000021342"/>
<reference evidence="5 6" key="1">
    <citation type="journal article" date="2007" name="Nature">
        <title>Genome of the marsupial Monodelphis domestica reveals innovation in non-coding sequences.</title>
        <authorList>
            <person name="Mikkelsen T.S."/>
            <person name="Wakefield M.J."/>
            <person name="Aken B."/>
            <person name="Amemiya C.T."/>
            <person name="Chang J.L."/>
            <person name="Duke S."/>
            <person name="Garber M."/>
            <person name="Gentles A.J."/>
            <person name="Goodstadt L."/>
            <person name="Heger A."/>
            <person name="Jurka J."/>
            <person name="Kamal M."/>
            <person name="Mauceli E."/>
            <person name="Searle S.M."/>
            <person name="Sharpe T."/>
            <person name="Baker M.L."/>
            <person name="Batzer M.A."/>
            <person name="Benos P.V."/>
            <person name="Belov K."/>
            <person name="Clamp M."/>
            <person name="Cook A."/>
            <person name="Cuff J."/>
            <person name="Das R."/>
            <person name="Davidow L."/>
            <person name="Deakin J.E."/>
            <person name="Fazzari M.J."/>
            <person name="Glass J.L."/>
            <person name="Grabherr M."/>
            <person name="Greally J.M."/>
            <person name="Gu W."/>
            <person name="Hore T.A."/>
            <person name="Huttley G.A."/>
            <person name="Kleber M."/>
            <person name="Jirtle R.L."/>
            <person name="Koina E."/>
            <person name="Lee J.T."/>
            <person name="Mahony S."/>
            <person name="Marra M.A."/>
            <person name="Miller R.D."/>
            <person name="Nicholls R.D."/>
            <person name="Oda M."/>
            <person name="Papenfuss A.T."/>
            <person name="Parra Z.E."/>
            <person name="Pollock D.D."/>
            <person name="Ray D.A."/>
            <person name="Schein J.E."/>
            <person name="Speed T.P."/>
            <person name="Thompson K."/>
            <person name="VandeBerg J.L."/>
            <person name="Wade C.M."/>
            <person name="Walker J.A."/>
            <person name="Waters P.D."/>
            <person name="Webber C."/>
            <person name="Weidman J.R."/>
            <person name="Xie X."/>
            <person name="Zody M.C."/>
            <person name="Baldwin J."/>
            <person name="Abdouelleil A."/>
            <person name="Abdulkadir J."/>
            <person name="Abebe A."/>
            <person name="Abera B."/>
            <person name="Abreu J."/>
            <person name="Acer S.C."/>
            <person name="Aftuck L."/>
            <person name="Alexander A."/>
            <person name="An P."/>
            <person name="Anderson E."/>
            <person name="Anderson S."/>
            <person name="Arachi H."/>
            <person name="Azer M."/>
            <person name="Bachantsang P."/>
            <person name="Barry A."/>
            <person name="Bayul T."/>
            <person name="Berlin A."/>
            <person name="Bessette D."/>
            <person name="Bloom T."/>
            <person name="Bloom T."/>
            <person name="Boguslavskiy L."/>
            <person name="Bonnet C."/>
            <person name="Boukhgalter B."/>
            <person name="Bourzgui I."/>
            <person name="Brown A."/>
            <person name="Cahill P."/>
            <person name="Channer S."/>
            <person name="Cheshatsang Y."/>
            <person name="Chuda L."/>
            <person name="Citroen M."/>
            <person name="Collymore A."/>
            <person name="Cooke P."/>
            <person name="Costello M."/>
            <person name="D'Aco K."/>
            <person name="Daza R."/>
            <person name="De Haan G."/>
            <person name="DeGray S."/>
            <person name="DeMaso C."/>
            <person name="Dhargay N."/>
            <person name="Dooley K."/>
            <person name="Dooley E."/>
            <person name="Doricent M."/>
            <person name="Dorje P."/>
            <person name="Dorjee K."/>
            <person name="Dupes A."/>
            <person name="Elong R."/>
            <person name="Falk J."/>
            <person name="Farina A."/>
            <person name="Faro S."/>
            <person name="Ferguson D."/>
            <person name="Fisher S."/>
            <person name="Foley C.D."/>
            <person name="Franke A."/>
            <person name="Friedrich D."/>
            <person name="Gadbois L."/>
            <person name="Gearin G."/>
            <person name="Gearin C.R."/>
            <person name="Giannoukos G."/>
            <person name="Goode T."/>
            <person name="Graham J."/>
            <person name="Grandbois E."/>
            <person name="Grewal S."/>
            <person name="Gyaltsen K."/>
            <person name="Hafez N."/>
            <person name="Hagos B."/>
            <person name="Hall J."/>
            <person name="Henson C."/>
            <person name="Hollinger A."/>
            <person name="Honan T."/>
            <person name="Huard M.D."/>
            <person name="Hughes L."/>
            <person name="Hurhula B."/>
            <person name="Husby M.E."/>
            <person name="Kamat A."/>
            <person name="Kanga B."/>
            <person name="Kashin S."/>
            <person name="Khazanovich D."/>
            <person name="Kisner P."/>
            <person name="Lance K."/>
            <person name="Lara M."/>
            <person name="Lee W."/>
            <person name="Lennon N."/>
            <person name="Letendre F."/>
            <person name="LeVine R."/>
            <person name="Lipovsky A."/>
            <person name="Liu X."/>
            <person name="Liu J."/>
            <person name="Liu S."/>
            <person name="Lokyitsang T."/>
            <person name="Lokyitsang Y."/>
            <person name="Lubonja R."/>
            <person name="Lui A."/>
            <person name="MacDonald P."/>
            <person name="Magnisalis V."/>
            <person name="Maru K."/>
            <person name="Matthews C."/>
            <person name="McCusker W."/>
            <person name="McDonough S."/>
            <person name="Mehta T."/>
            <person name="Meldrim J."/>
            <person name="Meneus L."/>
            <person name="Mihai O."/>
            <person name="Mihalev A."/>
            <person name="Mihova T."/>
            <person name="Mittelman R."/>
            <person name="Mlenga V."/>
            <person name="Montmayeur A."/>
            <person name="Mulrain L."/>
            <person name="Navidi A."/>
            <person name="Naylor J."/>
            <person name="Negash T."/>
            <person name="Nguyen T."/>
            <person name="Nguyen N."/>
            <person name="Nicol R."/>
            <person name="Norbu C."/>
            <person name="Norbu N."/>
            <person name="Novod N."/>
            <person name="O'Neill B."/>
            <person name="Osman S."/>
            <person name="Markiewicz E."/>
            <person name="Oyono O.L."/>
            <person name="Patti C."/>
            <person name="Phunkhang P."/>
            <person name="Pierre F."/>
            <person name="Priest M."/>
            <person name="Raghuraman S."/>
            <person name="Rege F."/>
            <person name="Reyes R."/>
            <person name="Rise C."/>
            <person name="Rogov P."/>
            <person name="Ross K."/>
            <person name="Ryan E."/>
            <person name="Settipalli S."/>
            <person name="Shea T."/>
            <person name="Sherpa N."/>
            <person name="Shi L."/>
            <person name="Shih D."/>
            <person name="Sparrow T."/>
            <person name="Spaulding J."/>
            <person name="Stalker J."/>
            <person name="Stange-Thomann N."/>
            <person name="Stavropoulos S."/>
            <person name="Stone C."/>
            <person name="Strader C."/>
            <person name="Tesfaye S."/>
            <person name="Thomson T."/>
            <person name="Thoulutsang Y."/>
            <person name="Thoulutsang D."/>
            <person name="Topham K."/>
            <person name="Topping I."/>
            <person name="Tsamla T."/>
            <person name="Vassiliev H."/>
            <person name="Vo A."/>
            <person name="Wangchuk T."/>
            <person name="Wangdi T."/>
            <person name="Weiand M."/>
            <person name="Wilkinson J."/>
            <person name="Wilson A."/>
            <person name="Yadav S."/>
            <person name="Young G."/>
            <person name="Yu Q."/>
            <person name="Zembek L."/>
            <person name="Zhong D."/>
            <person name="Zimmer A."/>
            <person name="Zwirko Z."/>
            <person name="Jaffe D.B."/>
            <person name="Alvarez P."/>
            <person name="Brockman W."/>
            <person name="Butler J."/>
            <person name="Chin C."/>
            <person name="Gnerre S."/>
            <person name="MacCallum I."/>
            <person name="Graves J.A."/>
            <person name="Ponting C.P."/>
            <person name="Breen M."/>
            <person name="Samollow P.B."/>
            <person name="Lander E.S."/>
            <person name="Lindblad-Toh K."/>
        </authorList>
    </citation>
    <scope>NUCLEOTIDE SEQUENCE [LARGE SCALE GENOMIC DNA]</scope>
</reference>
<dbReference type="Bgee" id="ENSMODG00000017104">
    <property type="expression patterns" value="Expressed in hindlimb bud and 10 other cell types or tissues"/>
</dbReference>
<feature type="region of interest" description="Disordered" evidence="2">
    <location>
        <begin position="534"/>
        <end position="563"/>
    </location>
</feature>
<dbReference type="HOGENOM" id="CLU_025066_1_0_1"/>
<feature type="region of interest" description="Disordered" evidence="2">
    <location>
        <begin position="19"/>
        <end position="67"/>
    </location>
</feature>